<sequence>MTADLAAALFTPRSVALVGASADPAKASSRPLRFLRRSGFAGAVYPVNRRAGTIDGEQAFASLDALPEVPDHAFLMTPTAATVEAVRQCGRLGVPVVTVLSGGFAEAGPEGAARQRELAAVAAESGIRVVGPSSLGLVNTRTGLTLTANAAFAEPDLPRGGIFVASHSGSLIGALLSRGAACGAAFSHLVSVGSEVDLGIGEICGAAVADPDVTGFLLFLENLRHADRLRAFAREAAALGKPVLAYKLGRSRAAAELAVSHTGSLAGEDDVAAAFLADCGIARAHTLDGLLEGLPLLARTPVRTGTTPRVGVVTTTGGGAAMVVDQLGVLGVEVAGPTPATLARLAEAGAPAAPGAIVDLTLAGTRYAVMAAALDVLHASGEFDLVVAVVGSSARFEPEVAVRPIVDRADRGGLAAFLVPHAPEALAMLADAGVPAFRTPESCADAVAAALGRRPPRAVPPAPPAEPGPTRPLDEAASYAVLAELGVVAAPHRVVPVDDVETTGLQFPVAVKALSPALGHKSDVGGVVLGVETPAGVGEAAREIRAAVAGRGGVEISEVLVQSMANGLGEVLVGYRVDPAVGPLVLVAAGGVLTEVYADRSLRPAPVDLDTVRRMLAEVKGIASLRGHRGAQPGDLDALARLVVAVSELAGRADVAEAEINPVLVRPAGEGVVALDAVVRLFERP</sequence>
<dbReference type="Proteomes" id="UP000215199">
    <property type="component" value="Unassembled WGS sequence"/>
</dbReference>
<dbReference type="SUPFAM" id="SSF51735">
    <property type="entry name" value="NAD(P)-binding Rossmann-fold domains"/>
    <property type="match status" value="1"/>
</dbReference>
<evidence type="ECO:0000313" key="2">
    <source>
        <dbReference type="EMBL" id="OXM64094.1"/>
    </source>
</evidence>
<feature type="domain" description="CoA-binding" evidence="1">
    <location>
        <begin position="9"/>
        <end position="104"/>
    </location>
</feature>
<dbReference type="EMBL" id="NMUL01000030">
    <property type="protein sequence ID" value="OXM64094.1"/>
    <property type="molecule type" value="Genomic_DNA"/>
</dbReference>
<dbReference type="RefSeq" id="WP_093950463.1">
    <property type="nucleotide sequence ID" value="NZ_NMUL01000030.1"/>
</dbReference>
<organism evidence="2 3">
    <name type="scientific">Amycolatopsis vastitatis</name>
    <dbReference type="NCBI Taxonomy" id="1905142"/>
    <lineage>
        <taxon>Bacteria</taxon>
        <taxon>Bacillati</taxon>
        <taxon>Actinomycetota</taxon>
        <taxon>Actinomycetes</taxon>
        <taxon>Pseudonocardiales</taxon>
        <taxon>Pseudonocardiaceae</taxon>
        <taxon>Amycolatopsis</taxon>
    </lineage>
</organism>
<proteinExistence type="predicted"/>
<evidence type="ECO:0000259" key="1">
    <source>
        <dbReference type="SMART" id="SM00881"/>
    </source>
</evidence>
<dbReference type="GO" id="GO:0016874">
    <property type="term" value="F:ligase activity"/>
    <property type="evidence" value="ECO:0007669"/>
    <property type="project" value="UniProtKB-KW"/>
</dbReference>
<dbReference type="GO" id="GO:0005524">
    <property type="term" value="F:ATP binding"/>
    <property type="evidence" value="ECO:0007669"/>
    <property type="project" value="InterPro"/>
</dbReference>
<keyword evidence="3" id="KW-1185">Reference proteome</keyword>
<dbReference type="Gene3D" id="3.40.50.261">
    <property type="entry name" value="Succinyl-CoA synthetase domains"/>
    <property type="match status" value="2"/>
</dbReference>
<comment type="caution">
    <text evidence="2">The sequence shown here is derived from an EMBL/GenBank/DDBJ whole genome shotgun (WGS) entry which is preliminary data.</text>
</comment>
<dbReference type="InterPro" id="IPR032875">
    <property type="entry name" value="Succ_CoA_lig_flav_dom"/>
</dbReference>
<dbReference type="Gene3D" id="3.30.470.20">
    <property type="entry name" value="ATP-grasp fold, B domain"/>
    <property type="match status" value="1"/>
</dbReference>
<dbReference type="InterPro" id="IPR013815">
    <property type="entry name" value="ATP_grasp_subdomain_1"/>
</dbReference>
<keyword evidence="2" id="KW-0436">Ligase</keyword>
<name>A0A229SZQ4_9PSEU</name>
<dbReference type="InterPro" id="IPR036291">
    <property type="entry name" value="NAD(P)-bd_dom_sf"/>
</dbReference>
<dbReference type="SMART" id="SM00881">
    <property type="entry name" value="CoA_binding"/>
    <property type="match status" value="1"/>
</dbReference>
<dbReference type="Pfam" id="PF13549">
    <property type="entry name" value="ATP-grasp_5"/>
    <property type="match status" value="1"/>
</dbReference>
<accession>A0A229SZQ4</accession>
<dbReference type="PANTHER" id="PTHR42793:SF4">
    <property type="entry name" value="BLL6376 PROTEIN"/>
    <property type="match status" value="1"/>
</dbReference>
<protein>
    <submittedName>
        <fullName evidence="2">6-carboxyhexanoate--CoA ligase</fullName>
    </submittedName>
</protein>
<dbReference type="Gene3D" id="3.30.1490.20">
    <property type="entry name" value="ATP-grasp fold, A domain"/>
    <property type="match status" value="1"/>
</dbReference>
<dbReference type="SUPFAM" id="SSF52210">
    <property type="entry name" value="Succinyl-CoA synthetase domains"/>
    <property type="match status" value="2"/>
</dbReference>
<dbReference type="SUPFAM" id="SSF56059">
    <property type="entry name" value="Glutathione synthetase ATP-binding domain-like"/>
    <property type="match status" value="1"/>
</dbReference>
<dbReference type="InterPro" id="IPR003781">
    <property type="entry name" value="CoA-bd"/>
</dbReference>
<dbReference type="Pfam" id="PF13380">
    <property type="entry name" value="CoA_binding_2"/>
    <property type="match status" value="1"/>
</dbReference>
<dbReference type="InterPro" id="IPR016102">
    <property type="entry name" value="Succinyl-CoA_synth-like"/>
</dbReference>
<dbReference type="Pfam" id="PF13607">
    <property type="entry name" value="Succ_CoA_lig"/>
    <property type="match status" value="1"/>
</dbReference>
<dbReference type="Gene3D" id="3.40.50.720">
    <property type="entry name" value="NAD(P)-binding Rossmann-like Domain"/>
    <property type="match status" value="1"/>
</dbReference>
<dbReference type="PANTHER" id="PTHR42793">
    <property type="entry name" value="COA BINDING DOMAIN CONTAINING PROTEIN"/>
    <property type="match status" value="1"/>
</dbReference>
<dbReference type="AlphaFoldDB" id="A0A229SZQ4"/>
<gene>
    <name evidence="2" type="ORF">CF165_27510</name>
</gene>
<dbReference type="OrthoDB" id="190266at2"/>
<reference evidence="3" key="1">
    <citation type="submission" date="2017-07" db="EMBL/GenBank/DDBJ databases">
        <title>Comparative genome mining reveals phylogenetic distribution patterns of secondary metabolites in Amycolatopsis.</title>
        <authorList>
            <person name="Adamek M."/>
            <person name="Alanjary M."/>
            <person name="Sales-Ortells H."/>
            <person name="Goodfellow M."/>
            <person name="Bull A.T."/>
            <person name="Kalinowski J."/>
            <person name="Ziemert N."/>
        </authorList>
    </citation>
    <scope>NUCLEOTIDE SEQUENCE [LARGE SCALE GENOMIC DNA]</scope>
    <source>
        <strain evidence="3">H5</strain>
    </source>
</reference>
<evidence type="ECO:0000313" key="3">
    <source>
        <dbReference type="Proteomes" id="UP000215199"/>
    </source>
</evidence>